<feature type="transmembrane region" description="Helical" evidence="11">
    <location>
        <begin position="887"/>
        <end position="912"/>
    </location>
</feature>
<dbReference type="InterPro" id="IPR013616">
    <property type="entry name" value="Chitin_synth_N"/>
</dbReference>
<dbReference type="Proteomes" id="UP000886653">
    <property type="component" value="Unassembled WGS sequence"/>
</dbReference>
<comment type="similarity">
    <text evidence="11">Belongs to the chitin synthase family.</text>
</comment>
<keyword evidence="6 11" id="KW-0812">Transmembrane</keyword>
<evidence type="ECO:0000256" key="7">
    <source>
        <dbReference type="ARBA" id="ARBA00022989"/>
    </source>
</evidence>
<feature type="transmembrane region" description="Helical" evidence="11">
    <location>
        <begin position="663"/>
        <end position="684"/>
    </location>
</feature>
<dbReference type="Pfam" id="PF01644">
    <property type="entry name" value="Chitin_synth_1"/>
    <property type="match status" value="1"/>
</dbReference>
<dbReference type="EMBL" id="MU167335">
    <property type="protein sequence ID" value="KAG0142854.1"/>
    <property type="molecule type" value="Genomic_DNA"/>
</dbReference>
<accession>A0A9P6T8R6</accession>
<dbReference type="PANTHER" id="PTHR22914:SF9">
    <property type="entry name" value="CHITIN SYNTHASE 1"/>
    <property type="match status" value="1"/>
</dbReference>
<feature type="compositionally biased region" description="Polar residues" evidence="12">
    <location>
        <begin position="90"/>
        <end position="100"/>
    </location>
</feature>
<comment type="caution">
    <text evidence="14">The sequence shown here is derived from an EMBL/GenBank/DDBJ whole genome shotgun (WGS) entry which is preliminary data.</text>
</comment>
<evidence type="ECO:0000256" key="11">
    <source>
        <dbReference type="RuleBase" id="RU366040"/>
    </source>
</evidence>
<evidence type="ECO:0000256" key="9">
    <source>
        <dbReference type="ARBA" id="ARBA00023316"/>
    </source>
</evidence>
<feature type="region of interest" description="Disordered" evidence="12">
    <location>
        <begin position="1"/>
        <end position="122"/>
    </location>
</feature>
<sequence>MSGHRHHLHPSPDEELGGSWGIPMHQRIQHPSDLSYQARPNLSYQSRPNLSHSGSSQQTEYDRQPQPIYGGSGLHEGDDYHPAQWVPASQHPTNPYSQSIPEDPFQVSFPPPRPSPESSEDIPLMSPKSIPVNHYAPGGFIHPPSINHDLNNSYVRYGRIPQRQPRRYKTVKRVELYHGNLVLDCKVPSKLLAMCPRKDDREFTHMRYTAATCDPNDFKDERYTLRQVLYEPARRTELFIVMTMYNEDDQLFTRTMHGVMKNVQHLCSRDRSKTWGKEGWKKVVVCIVSDGRHKINSRTLSVLAAMGVYQDGVAKNVVNDKPVTAHIYEYTTQISIDPGLKFKGAEKGLVPVQILFCLKEKNQKKINSHRWFFNAFGPILQPNVCVLLDVGTQPGITSIYKLWKSFDVNSNVGGACGEIVALKGKLLSNLLNPLVAAQNFEYKMSNILDKPLESVFGYITVLPGAFSAYRYIALQNDARGEGPLTQYFKGETLGHSADADLWTKNMYLAEDRILCWELVSKRNSSWVLHYVKNSFAVTDVPDQVPELISQRRRWLNGSFFAAVHSTVHFGYLYRSSHSIFRKAILHFEMLYQTFSMLFAWFGLANYYIAFVILTQSMEDPTFNFTGIKYFNDVLRYIYLGVLIMCFLLAMGNRPQGSKWMFTTALLVFAFITIYMTFAGVFIAVKGIMNAEAAVTSGGQKFNVADIFANSIFRNIVMSLVATYGLWLIASFMFFEPWHMFTSFIQYILMSPSYINVINVYAFCNVHDVSWGTKGDNKVETDLGIVKPADGEGKSTNRVEITVPTDEKDINAAYDDACHVLANKPPPEKESIDIETKMTDSYRNIRTNVVLAWALMNGALVAVILSTGASSNIAADGNNAKVNDYMTFLLYSVFGLSFVKFCGATLYCIQFIFTG</sequence>
<feature type="compositionally biased region" description="Polar residues" evidence="12">
    <location>
        <begin position="32"/>
        <end position="59"/>
    </location>
</feature>
<evidence type="ECO:0000256" key="1">
    <source>
        <dbReference type="ARBA" id="ARBA00004651"/>
    </source>
</evidence>
<name>A0A9P6T8R6_9BASI</name>
<feature type="transmembrane region" description="Helical" evidence="11">
    <location>
        <begin position="594"/>
        <end position="613"/>
    </location>
</feature>
<evidence type="ECO:0000256" key="8">
    <source>
        <dbReference type="ARBA" id="ARBA00023136"/>
    </source>
</evidence>
<dbReference type="PANTHER" id="PTHR22914">
    <property type="entry name" value="CHITIN SYNTHASE"/>
    <property type="match status" value="1"/>
</dbReference>
<gene>
    <name evidence="14" type="ORF">CROQUDRAFT_109566</name>
</gene>
<reference evidence="14" key="1">
    <citation type="submission" date="2013-11" db="EMBL/GenBank/DDBJ databases">
        <title>Genome sequence of the fusiform rust pathogen reveals effectors for host alternation and coevolution with pine.</title>
        <authorList>
            <consortium name="DOE Joint Genome Institute"/>
            <person name="Smith K."/>
            <person name="Pendleton A."/>
            <person name="Kubisiak T."/>
            <person name="Anderson C."/>
            <person name="Salamov A."/>
            <person name="Aerts A."/>
            <person name="Riley R."/>
            <person name="Clum A."/>
            <person name="Lindquist E."/>
            <person name="Ence D."/>
            <person name="Campbell M."/>
            <person name="Kronenberg Z."/>
            <person name="Feau N."/>
            <person name="Dhillon B."/>
            <person name="Hamelin R."/>
            <person name="Burleigh J."/>
            <person name="Smith J."/>
            <person name="Yandell M."/>
            <person name="Nelson C."/>
            <person name="Grigoriev I."/>
            <person name="Davis J."/>
        </authorList>
    </citation>
    <scope>NUCLEOTIDE SEQUENCE</scope>
    <source>
        <strain evidence="14">G11</strain>
    </source>
</reference>
<evidence type="ECO:0000256" key="6">
    <source>
        <dbReference type="ARBA" id="ARBA00022692"/>
    </source>
</evidence>
<comment type="catalytic activity">
    <reaction evidence="11">
        <text>[(1-&gt;4)-N-acetyl-beta-D-glucosaminyl](n) + UDP-N-acetyl-alpha-D-glucosamine = [(1-&gt;4)-N-acetyl-beta-D-glucosaminyl](n+1) + UDP + H(+)</text>
        <dbReference type="Rhea" id="RHEA:16637"/>
        <dbReference type="Rhea" id="RHEA-COMP:9593"/>
        <dbReference type="Rhea" id="RHEA-COMP:9595"/>
        <dbReference type="ChEBI" id="CHEBI:15378"/>
        <dbReference type="ChEBI" id="CHEBI:17029"/>
        <dbReference type="ChEBI" id="CHEBI:57705"/>
        <dbReference type="ChEBI" id="CHEBI:58223"/>
        <dbReference type="EC" id="2.4.1.16"/>
    </reaction>
</comment>
<dbReference type="EC" id="2.4.1.16" evidence="2 11"/>
<dbReference type="AlphaFoldDB" id="A0A9P6T8R6"/>
<feature type="transmembrane region" description="Helical" evidence="11">
    <location>
        <begin position="633"/>
        <end position="651"/>
    </location>
</feature>
<dbReference type="GO" id="GO:0004100">
    <property type="term" value="F:chitin synthase activity"/>
    <property type="evidence" value="ECO:0007669"/>
    <property type="project" value="UniProtKB-UniRule"/>
</dbReference>
<keyword evidence="9 11" id="KW-0961">Cell wall biogenesis/degradation</keyword>
<protein>
    <recommendedName>
        <fullName evidence="2 11">Chitin synthase</fullName>
        <ecNumber evidence="2 11">2.4.1.16</ecNumber>
    </recommendedName>
</protein>
<feature type="domain" description="Chitin synthase N-terminal" evidence="13">
    <location>
        <begin position="169"/>
        <end position="237"/>
    </location>
</feature>
<dbReference type="CDD" id="cd04190">
    <property type="entry name" value="Chitin_synth_C"/>
    <property type="match status" value="1"/>
</dbReference>
<evidence type="ECO:0000256" key="2">
    <source>
        <dbReference type="ARBA" id="ARBA00012543"/>
    </source>
</evidence>
<dbReference type="GO" id="GO:0030428">
    <property type="term" value="C:cell septum"/>
    <property type="evidence" value="ECO:0007669"/>
    <property type="project" value="TreeGrafter"/>
</dbReference>
<evidence type="ECO:0000259" key="13">
    <source>
        <dbReference type="Pfam" id="PF08407"/>
    </source>
</evidence>
<evidence type="ECO:0000313" key="15">
    <source>
        <dbReference type="Proteomes" id="UP000886653"/>
    </source>
</evidence>
<comment type="function">
    <text evidence="10 11">Polymerizes chitin, a structural polymer of the cell wall and septum, by transferring the sugar moiety of UDP-GlcNAc to the non-reducing end of the growing chitin polymer.</text>
</comment>
<dbReference type="Pfam" id="PF08407">
    <property type="entry name" value="Chitin_synth_1N"/>
    <property type="match status" value="1"/>
</dbReference>
<keyword evidence="5 11" id="KW-0808">Transferase</keyword>
<dbReference type="InterPro" id="IPR004835">
    <property type="entry name" value="Chitin_synth"/>
</dbReference>
<evidence type="ECO:0000256" key="4">
    <source>
        <dbReference type="ARBA" id="ARBA00022676"/>
    </source>
</evidence>
<keyword evidence="15" id="KW-1185">Reference proteome</keyword>
<dbReference type="GO" id="GO:0006031">
    <property type="term" value="P:chitin biosynthetic process"/>
    <property type="evidence" value="ECO:0007669"/>
    <property type="project" value="UniProtKB-UniRule"/>
</dbReference>
<evidence type="ECO:0000256" key="3">
    <source>
        <dbReference type="ARBA" id="ARBA00022475"/>
    </source>
</evidence>
<feature type="transmembrane region" description="Helical" evidence="11">
    <location>
        <begin position="846"/>
        <end position="867"/>
    </location>
</feature>
<dbReference type="OrthoDB" id="26569at2759"/>
<keyword evidence="3 11" id="KW-1003">Cell membrane</keyword>
<evidence type="ECO:0000313" key="14">
    <source>
        <dbReference type="EMBL" id="KAG0142854.1"/>
    </source>
</evidence>
<keyword evidence="8 11" id="KW-0472">Membrane</keyword>
<keyword evidence="7 11" id="KW-1133">Transmembrane helix</keyword>
<evidence type="ECO:0000256" key="12">
    <source>
        <dbReference type="SAM" id="MobiDB-lite"/>
    </source>
</evidence>
<comment type="subcellular location">
    <subcellularLocation>
        <location evidence="1 11">Cell membrane</location>
        <topology evidence="1 11">Multi-pass membrane protein</topology>
    </subcellularLocation>
</comment>
<keyword evidence="4 11" id="KW-0328">Glycosyltransferase</keyword>
<organism evidence="14 15">
    <name type="scientific">Cronartium quercuum f. sp. fusiforme G11</name>
    <dbReference type="NCBI Taxonomy" id="708437"/>
    <lineage>
        <taxon>Eukaryota</taxon>
        <taxon>Fungi</taxon>
        <taxon>Dikarya</taxon>
        <taxon>Basidiomycota</taxon>
        <taxon>Pucciniomycotina</taxon>
        <taxon>Pucciniomycetes</taxon>
        <taxon>Pucciniales</taxon>
        <taxon>Coleosporiaceae</taxon>
        <taxon>Cronartium</taxon>
    </lineage>
</organism>
<dbReference type="GO" id="GO:0071555">
    <property type="term" value="P:cell wall organization"/>
    <property type="evidence" value="ECO:0007669"/>
    <property type="project" value="UniProtKB-KW"/>
</dbReference>
<proteinExistence type="inferred from homology"/>
<feature type="transmembrane region" description="Helical" evidence="11">
    <location>
        <begin position="711"/>
        <end position="734"/>
    </location>
</feature>
<evidence type="ECO:0000256" key="5">
    <source>
        <dbReference type="ARBA" id="ARBA00022679"/>
    </source>
</evidence>
<dbReference type="GO" id="GO:0005886">
    <property type="term" value="C:plasma membrane"/>
    <property type="evidence" value="ECO:0007669"/>
    <property type="project" value="UniProtKB-SubCell"/>
</dbReference>
<evidence type="ECO:0000256" key="10">
    <source>
        <dbReference type="ARBA" id="ARBA00024009"/>
    </source>
</evidence>